<proteinExistence type="predicted"/>
<dbReference type="Gene3D" id="1.10.287.950">
    <property type="entry name" value="Methyl-accepting chemotaxis protein"/>
    <property type="match status" value="1"/>
</dbReference>
<dbReference type="KEGG" id="ccot:CCAX7_009120"/>
<dbReference type="InterPro" id="IPR004089">
    <property type="entry name" value="MCPsignal_dom"/>
</dbReference>
<dbReference type="GO" id="GO:0007165">
    <property type="term" value="P:signal transduction"/>
    <property type="evidence" value="ECO:0007669"/>
    <property type="project" value="InterPro"/>
</dbReference>
<dbReference type="Pfam" id="PF00015">
    <property type="entry name" value="MCPsignal"/>
    <property type="match status" value="1"/>
</dbReference>
<dbReference type="PANTHER" id="PTHR32089">
    <property type="entry name" value="METHYL-ACCEPTING CHEMOTAXIS PROTEIN MCPB"/>
    <property type="match status" value="1"/>
</dbReference>
<organism evidence="1 2">
    <name type="scientific">Capsulimonas corticalis</name>
    <dbReference type="NCBI Taxonomy" id="2219043"/>
    <lineage>
        <taxon>Bacteria</taxon>
        <taxon>Bacillati</taxon>
        <taxon>Armatimonadota</taxon>
        <taxon>Armatimonadia</taxon>
        <taxon>Capsulimonadales</taxon>
        <taxon>Capsulimonadaceae</taxon>
        <taxon>Capsulimonas</taxon>
    </lineage>
</organism>
<dbReference type="EMBL" id="AP025739">
    <property type="protein sequence ID" value="BDI28861.1"/>
    <property type="molecule type" value="Genomic_DNA"/>
</dbReference>
<evidence type="ECO:0000313" key="2">
    <source>
        <dbReference type="Proteomes" id="UP000287394"/>
    </source>
</evidence>
<dbReference type="SUPFAM" id="SSF58104">
    <property type="entry name" value="Methyl-accepting chemotaxis protein (MCP) signaling domain"/>
    <property type="match status" value="1"/>
</dbReference>
<gene>
    <name evidence="1" type="ORF">CCAX7_009120</name>
</gene>
<dbReference type="GO" id="GO:0016020">
    <property type="term" value="C:membrane"/>
    <property type="evidence" value="ECO:0007669"/>
    <property type="project" value="InterPro"/>
</dbReference>
<name>A0A402CU71_9BACT</name>
<dbReference type="Proteomes" id="UP000287394">
    <property type="component" value="Chromosome"/>
</dbReference>
<dbReference type="FunCoup" id="A0A402CU71">
    <property type="interactions" value="63"/>
</dbReference>
<dbReference type="CDD" id="cd11386">
    <property type="entry name" value="MCP_signal"/>
    <property type="match status" value="1"/>
</dbReference>
<evidence type="ECO:0000313" key="1">
    <source>
        <dbReference type="EMBL" id="BDI28861.1"/>
    </source>
</evidence>
<dbReference type="SMART" id="SM00283">
    <property type="entry name" value="MA"/>
    <property type="match status" value="1"/>
</dbReference>
<dbReference type="PANTHER" id="PTHR32089:SF112">
    <property type="entry name" value="LYSOZYME-LIKE PROTEIN-RELATED"/>
    <property type="match status" value="1"/>
</dbReference>
<sequence>MPFFLHLRTGYKLALGFGFSLLCAISIAFVALSRMQAMQQATSPAASLEALQSGRFLIFALLTAAIVCGSLIAAAVTRYITGTLSQMSQRLEQLSSVDVTRLGTAITVMEFGDLSMPVRYETEPLEISSRDEFGQMGTTINLLMNQTHCTIQSFRASRAGLQDLVRTLQQNAAQVAQTAGTLTDTSGNIGAGVEQIGAMMMDIARSSDQSAHGAAEVAQGAAQQSRSMAEGTKLLDQLSGIIETVTSEAQGARQAAGEAQAVASGGVEAVAQTVQGMARIRASVTESAGVVASLGQSSREIGAIVKTIDEIAEQTNLLALNAAIEAARAGEAGRGFAVVASEVRRLAERAGKATGEITGLINEVQQHTQKAVSTMETGAREVELGAQLAETAGEALMKIQDVVAAVTERVAGIDVSAQRMTTSSARVSESIHTMAHLVAQSGEMAEQMSAAAAQVSSSVRTVSGAAAKQGSAAGEMIAFSQSLTEIACTLEDAVSQFQVEAAPAPAFREPLRLAA</sequence>
<accession>A0A402CU71</accession>
<keyword evidence="2" id="KW-1185">Reference proteome</keyword>
<reference evidence="1 2" key="1">
    <citation type="journal article" date="2019" name="Int. J. Syst. Evol. Microbiol.">
        <title>Capsulimonas corticalis gen. nov., sp. nov., an aerobic capsulated bacterium, of a novel bacterial order, Capsulimonadales ord. nov., of the class Armatimonadia of the phylum Armatimonadetes.</title>
        <authorList>
            <person name="Li J."/>
            <person name="Kudo C."/>
            <person name="Tonouchi A."/>
        </authorList>
    </citation>
    <scope>NUCLEOTIDE SEQUENCE [LARGE SCALE GENOMIC DNA]</scope>
    <source>
        <strain evidence="1 2">AX-7</strain>
    </source>
</reference>
<protein>
    <submittedName>
        <fullName evidence="1">Uncharacterized protein</fullName>
    </submittedName>
</protein>
<dbReference type="AlphaFoldDB" id="A0A402CU71"/>
<dbReference type="Gene3D" id="6.10.340.10">
    <property type="match status" value="1"/>
</dbReference>
<dbReference type="PROSITE" id="PS50111">
    <property type="entry name" value="CHEMOTAXIS_TRANSDUC_2"/>
    <property type="match status" value="1"/>
</dbReference>
<dbReference type="RefSeq" id="WP_165864116.1">
    <property type="nucleotide sequence ID" value="NZ_AP025739.1"/>
</dbReference>